<evidence type="ECO:0000259" key="8">
    <source>
        <dbReference type="SMART" id="SM00738"/>
    </source>
</evidence>
<evidence type="ECO:0000256" key="3">
    <source>
        <dbReference type="ARBA" id="ARBA00023015"/>
    </source>
</evidence>
<dbReference type="PANTHER" id="PTHR30265:SF2">
    <property type="entry name" value="TRANSCRIPTION TERMINATION_ANTITERMINATION PROTEIN NUSG"/>
    <property type="match status" value="1"/>
</dbReference>
<dbReference type="OrthoDB" id="9809075at2"/>
<feature type="domain" description="NusG-like N-terminal" evidence="8">
    <location>
        <begin position="6"/>
        <end position="114"/>
    </location>
</feature>
<sequence>MSELEKAKWYVVHTYSGHENKVKATIEKAVKTRGMEDYILELSVPTEDVVEIKNGKKKTRQRKIFPGYVLVKMIITDESWYVVRNTKGVTGFVGPGSKPIPLSDEEVKAMGVENAIPEIDIEVGEVVTIKSGSFEGFMGTVQEINMDKQSMKVLISMFGRETPVEIAFDQVEKYS</sequence>
<protein>
    <recommendedName>
        <fullName evidence="5 6">Transcription termination/antitermination protein NusG</fullName>
    </recommendedName>
</protein>
<dbReference type="InterPro" id="IPR005824">
    <property type="entry name" value="KOW"/>
</dbReference>
<dbReference type="InterPro" id="IPR006645">
    <property type="entry name" value="NGN-like_dom"/>
</dbReference>
<name>A0A1V4I4J5_9FIRM</name>
<dbReference type="Proteomes" id="UP000190140">
    <property type="component" value="Unassembled WGS sequence"/>
</dbReference>
<dbReference type="GO" id="GO:0006354">
    <property type="term" value="P:DNA-templated transcription elongation"/>
    <property type="evidence" value="ECO:0007669"/>
    <property type="project" value="UniProtKB-UniRule"/>
</dbReference>
<keyword evidence="2 5" id="KW-0889">Transcription antitermination</keyword>
<dbReference type="AlphaFoldDB" id="A0A1V4I4J5"/>
<dbReference type="PRINTS" id="PR00338">
    <property type="entry name" value="NUSGTNSCPFCT"/>
</dbReference>
<dbReference type="HAMAP" id="MF_00948">
    <property type="entry name" value="NusG"/>
    <property type="match status" value="1"/>
</dbReference>
<dbReference type="PANTHER" id="PTHR30265">
    <property type="entry name" value="RHO-INTERACTING TRANSCRIPTION TERMINATION FACTOR NUSG"/>
    <property type="match status" value="1"/>
</dbReference>
<dbReference type="RefSeq" id="WP_079413388.1">
    <property type="nucleotide sequence ID" value="NZ_MZGW01000010.1"/>
</dbReference>
<keyword evidence="11" id="KW-1185">Reference proteome</keyword>
<dbReference type="STRING" id="29349.CLOTH_18720"/>
<comment type="caution">
    <text evidence="10">The sequence shown here is derived from an EMBL/GenBank/DDBJ whole genome shotgun (WGS) entry which is preliminary data.</text>
</comment>
<dbReference type="FunFam" id="3.30.70.940:FF:000002">
    <property type="entry name" value="Transcription termination/antitermination protein NusG"/>
    <property type="match status" value="1"/>
</dbReference>
<keyword evidence="1 5" id="KW-0806">Transcription termination</keyword>
<dbReference type="SUPFAM" id="SSF50104">
    <property type="entry name" value="Translation proteins SH3-like domain"/>
    <property type="match status" value="1"/>
</dbReference>
<evidence type="ECO:0000313" key="10">
    <source>
        <dbReference type="EMBL" id="OPJ54908.1"/>
    </source>
</evidence>
<dbReference type="SMART" id="SM00738">
    <property type="entry name" value="NGN"/>
    <property type="match status" value="1"/>
</dbReference>
<evidence type="ECO:0000256" key="1">
    <source>
        <dbReference type="ARBA" id="ARBA00022472"/>
    </source>
</evidence>
<evidence type="ECO:0000256" key="6">
    <source>
        <dbReference type="NCBIfam" id="TIGR00922"/>
    </source>
</evidence>
<dbReference type="InterPro" id="IPR043425">
    <property type="entry name" value="NusG-like"/>
</dbReference>
<dbReference type="PROSITE" id="PS01014">
    <property type="entry name" value="NUSG"/>
    <property type="match status" value="1"/>
</dbReference>
<evidence type="ECO:0000313" key="11">
    <source>
        <dbReference type="Proteomes" id="UP000190140"/>
    </source>
</evidence>
<dbReference type="InterPro" id="IPR001062">
    <property type="entry name" value="Transcrpt_antiterm_NusG"/>
</dbReference>
<dbReference type="InterPro" id="IPR014722">
    <property type="entry name" value="Rib_uL2_dom2"/>
</dbReference>
<evidence type="ECO:0000256" key="4">
    <source>
        <dbReference type="ARBA" id="ARBA00023163"/>
    </source>
</evidence>
<dbReference type="Pfam" id="PF00467">
    <property type="entry name" value="KOW"/>
    <property type="match status" value="1"/>
</dbReference>
<comment type="similarity">
    <text evidence="5 7">Belongs to the NusG family.</text>
</comment>
<organism evidence="10 11">
    <name type="scientific">Alkalithermobacter paradoxus</name>
    <dbReference type="NCBI Taxonomy" id="29349"/>
    <lineage>
        <taxon>Bacteria</taxon>
        <taxon>Bacillati</taxon>
        <taxon>Bacillota</taxon>
        <taxon>Clostridia</taxon>
        <taxon>Peptostreptococcales</taxon>
        <taxon>Tepidibacteraceae</taxon>
        <taxon>Alkalithermobacter</taxon>
    </lineage>
</organism>
<dbReference type="SUPFAM" id="SSF82679">
    <property type="entry name" value="N-utilization substance G protein NusG, N-terminal domain"/>
    <property type="match status" value="1"/>
</dbReference>
<dbReference type="GO" id="GO:0031564">
    <property type="term" value="P:transcription antitermination"/>
    <property type="evidence" value="ECO:0007669"/>
    <property type="project" value="UniProtKB-UniRule"/>
</dbReference>
<reference evidence="10 11" key="1">
    <citation type="submission" date="2017-03" db="EMBL/GenBank/DDBJ databases">
        <title>Genome sequence of Clostridium thermoalcaliphilum DSM 7309.</title>
        <authorList>
            <person name="Poehlein A."/>
            <person name="Daniel R."/>
        </authorList>
    </citation>
    <scope>NUCLEOTIDE SEQUENCE [LARGE SCALE GENOMIC DNA]</scope>
    <source>
        <strain evidence="10 11">DSM 7309</strain>
    </source>
</reference>
<dbReference type="FunFam" id="2.30.30.30:FF:000002">
    <property type="entry name" value="Transcription termination/antitermination factor NusG"/>
    <property type="match status" value="1"/>
</dbReference>
<dbReference type="Gene3D" id="2.30.30.30">
    <property type="match status" value="1"/>
</dbReference>
<dbReference type="NCBIfam" id="TIGR00922">
    <property type="entry name" value="nusG"/>
    <property type="match status" value="1"/>
</dbReference>
<dbReference type="GO" id="GO:0006353">
    <property type="term" value="P:DNA-templated transcription termination"/>
    <property type="evidence" value="ECO:0007669"/>
    <property type="project" value="UniProtKB-UniRule"/>
</dbReference>
<accession>A0A1V4I4J5</accession>
<gene>
    <name evidence="5" type="primary">nusG</name>
    <name evidence="10" type="ORF">CLOTH_18720</name>
</gene>
<keyword evidence="3 5" id="KW-0805">Transcription regulation</keyword>
<evidence type="ECO:0000256" key="2">
    <source>
        <dbReference type="ARBA" id="ARBA00022814"/>
    </source>
</evidence>
<evidence type="ECO:0000259" key="9">
    <source>
        <dbReference type="SMART" id="SM00739"/>
    </source>
</evidence>
<dbReference type="GO" id="GO:0032784">
    <property type="term" value="P:regulation of DNA-templated transcription elongation"/>
    <property type="evidence" value="ECO:0007669"/>
    <property type="project" value="InterPro"/>
</dbReference>
<dbReference type="GO" id="GO:0005829">
    <property type="term" value="C:cytosol"/>
    <property type="evidence" value="ECO:0007669"/>
    <property type="project" value="TreeGrafter"/>
</dbReference>
<evidence type="ECO:0000256" key="5">
    <source>
        <dbReference type="HAMAP-Rule" id="MF_00948"/>
    </source>
</evidence>
<dbReference type="Gene3D" id="3.30.70.940">
    <property type="entry name" value="NusG, N-terminal domain"/>
    <property type="match status" value="1"/>
</dbReference>
<dbReference type="CDD" id="cd09891">
    <property type="entry name" value="NGN_Bact_1"/>
    <property type="match status" value="1"/>
</dbReference>
<feature type="domain" description="KOW" evidence="9">
    <location>
        <begin position="120"/>
        <end position="147"/>
    </location>
</feature>
<keyword evidence="4 5" id="KW-0804">Transcription</keyword>
<dbReference type="EMBL" id="MZGW01000010">
    <property type="protein sequence ID" value="OPJ54908.1"/>
    <property type="molecule type" value="Genomic_DNA"/>
</dbReference>
<proteinExistence type="inferred from homology"/>
<dbReference type="InterPro" id="IPR008991">
    <property type="entry name" value="Translation_prot_SH3-like_sf"/>
</dbReference>
<dbReference type="SMART" id="SM00739">
    <property type="entry name" value="KOW"/>
    <property type="match status" value="1"/>
</dbReference>
<dbReference type="CDD" id="cd06091">
    <property type="entry name" value="KOW_NusG"/>
    <property type="match status" value="1"/>
</dbReference>
<dbReference type="InterPro" id="IPR015869">
    <property type="entry name" value="Transcrpt_antiterm_NusG_bac_CS"/>
</dbReference>
<evidence type="ECO:0000256" key="7">
    <source>
        <dbReference type="RuleBase" id="RU000538"/>
    </source>
</evidence>
<comment type="function">
    <text evidence="5 7">Participates in transcription elongation, termination and antitermination.</text>
</comment>
<dbReference type="Pfam" id="PF02357">
    <property type="entry name" value="NusG"/>
    <property type="match status" value="1"/>
</dbReference>
<dbReference type="InterPro" id="IPR047050">
    <property type="entry name" value="NGN"/>
</dbReference>
<dbReference type="InterPro" id="IPR036735">
    <property type="entry name" value="NGN_dom_sf"/>
</dbReference>